<feature type="domain" description="Tudor" evidence="2">
    <location>
        <begin position="767"/>
        <end position="825"/>
    </location>
</feature>
<feature type="domain" description="Tudor" evidence="2">
    <location>
        <begin position="552"/>
        <end position="610"/>
    </location>
</feature>
<dbReference type="InParanoid" id="A0A3B5JVE6"/>
<dbReference type="SUPFAM" id="SSF63748">
    <property type="entry name" value="Tudor/PWWP/MBT"/>
    <property type="match status" value="6"/>
</dbReference>
<reference evidence="3" key="2">
    <citation type="submission" date="2025-08" db="UniProtKB">
        <authorList>
            <consortium name="Ensembl"/>
        </authorList>
    </citation>
    <scope>IDENTIFICATION</scope>
</reference>
<dbReference type="PROSITE" id="PS50304">
    <property type="entry name" value="TUDOR"/>
    <property type="match status" value="5"/>
</dbReference>
<feature type="domain" description="Tudor" evidence="2">
    <location>
        <begin position="77"/>
        <end position="135"/>
    </location>
</feature>
<feature type="domain" description="Tudor" evidence="2">
    <location>
        <begin position="311"/>
        <end position="369"/>
    </location>
</feature>
<dbReference type="InterPro" id="IPR035437">
    <property type="entry name" value="SNase_OB-fold_sf"/>
</dbReference>
<feature type="compositionally biased region" description="Basic and acidic residues" evidence="1">
    <location>
        <begin position="1154"/>
        <end position="1165"/>
    </location>
</feature>
<dbReference type="OMA" id="NMSFECL"/>
<dbReference type="PANTHER" id="PTHR22948">
    <property type="entry name" value="TUDOR DOMAIN CONTAINING PROTEIN"/>
    <property type="match status" value="1"/>
</dbReference>
<reference evidence="3 4" key="1">
    <citation type="journal article" date="2011" name="Genome Biol. Evol.">
        <title>Integration of the genetic map and genome assembly of fugu facilitates insights into distinct features of genome evolution in teleosts and mammals.</title>
        <authorList>
            <person name="Kai W."/>
            <person name="Kikuchi K."/>
            <person name="Tohari S."/>
            <person name="Chew A.K."/>
            <person name="Tay A."/>
            <person name="Fujiwara A."/>
            <person name="Hosoya S."/>
            <person name="Suetake H."/>
            <person name="Naruse K."/>
            <person name="Brenner S."/>
            <person name="Suzuki Y."/>
            <person name="Venkatesh B."/>
        </authorList>
    </citation>
    <scope>NUCLEOTIDE SEQUENCE [LARGE SCALE GENOMIC DNA]</scope>
</reference>
<dbReference type="InterPro" id="IPR050621">
    <property type="entry name" value="Tudor_domain_containing"/>
</dbReference>
<feature type="domain" description="Tudor" evidence="2">
    <location>
        <begin position="1039"/>
        <end position="1096"/>
    </location>
</feature>
<proteinExistence type="predicted"/>
<dbReference type="Ensembl" id="ENSTRUT00000050642.2">
    <property type="protein sequence ID" value="ENSTRUP00000048508.2"/>
    <property type="gene ID" value="ENSTRUG00000008435.3"/>
</dbReference>
<feature type="compositionally biased region" description="Low complexity" evidence="1">
    <location>
        <begin position="945"/>
        <end position="957"/>
    </location>
</feature>
<protein>
    <submittedName>
        <fullName evidence="3">Tudor domain containing 15</fullName>
    </submittedName>
</protein>
<keyword evidence="4" id="KW-1185">Reference proteome</keyword>
<name>A0A3B5JVE6_TAKRU</name>
<dbReference type="Gene3D" id="2.30.30.140">
    <property type="match status" value="6"/>
</dbReference>
<dbReference type="InterPro" id="IPR002999">
    <property type="entry name" value="Tudor"/>
</dbReference>
<dbReference type="Proteomes" id="UP000005226">
    <property type="component" value="Chromosome 16"/>
</dbReference>
<dbReference type="Pfam" id="PF00567">
    <property type="entry name" value="TUDOR"/>
    <property type="match status" value="6"/>
</dbReference>
<evidence type="ECO:0000313" key="4">
    <source>
        <dbReference type="Proteomes" id="UP000005226"/>
    </source>
</evidence>
<dbReference type="Gene3D" id="2.40.50.90">
    <property type="match status" value="5"/>
</dbReference>
<organism evidence="3 4">
    <name type="scientific">Takifugu rubripes</name>
    <name type="common">Japanese pufferfish</name>
    <name type="synonym">Fugu rubripes</name>
    <dbReference type="NCBI Taxonomy" id="31033"/>
    <lineage>
        <taxon>Eukaryota</taxon>
        <taxon>Metazoa</taxon>
        <taxon>Chordata</taxon>
        <taxon>Craniata</taxon>
        <taxon>Vertebrata</taxon>
        <taxon>Euteleostomi</taxon>
        <taxon>Actinopterygii</taxon>
        <taxon>Neopterygii</taxon>
        <taxon>Teleostei</taxon>
        <taxon>Neoteleostei</taxon>
        <taxon>Acanthomorphata</taxon>
        <taxon>Eupercaria</taxon>
        <taxon>Tetraodontiformes</taxon>
        <taxon>Tetradontoidea</taxon>
        <taxon>Tetraodontidae</taxon>
        <taxon>Takifugu</taxon>
    </lineage>
</organism>
<evidence type="ECO:0000256" key="1">
    <source>
        <dbReference type="SAM" id="MobiDB-lite"/>
    </source>
</evidence>
<dbReference type="SMART" id="SM00333">
    <property type="entry name" value="TUDOR"/>
    <property type="match status" value="6"/>
</dbReference>
<sequence>HAGSAKVGLMVANTDRRRYIFSSGSSALWSVDLKLTHLDWNPETTLIHFQGKHPTMCELDYIILQCEIQRAPKAKAAVDIGDLCLVEDLASAHWYRGRVQNRKEDLFDVFLIDYGNILSVGAANISACSDDLFSLHPKIVCGFLSSVLISQSCCTSAVEQYFSNLVGKNVTGYAQAVLPYKVLILEVPEINNELVLHGFGRHVDTDTFLFLVEMLTEIPPKQGTEPTPDPLIKNPSGREELSALQAYRDLLSFQGPQLRCGTQATVCVTAAASAQHFYCRICGMEQDLQEISKKLAAVYEGRTRETNHGVQENLGLLCAVKGKDWGWHRGFLPFLPDKSRIRVFFIDYGFFECVDIEDVHRLPDGFDSIPFMAFPCSLGDVDEEVKARQLSFLKSGLLGSVLDVEIRDFEEKEHLYTVTINNPEGKAVEKAEPILKTKRDFAAEDLTSHNSYLYLETIIRETFLKTLGIEEMTEGKNRVGESPASPSGPDEEKHVCSAFKSLNIKPGCQLAVCCSCVASPSDFWCLSFDRARALAKLMTKMQLYYSTHTVPLLPEDSCCVVKSPRDEVWYRAAITDRQQARCVLALVDYGYSVQMEEHHLQGILPEFLHLERQAFRCSLSRLIEPAEPVSVGGWSSKVCKLLKELLHDKNSLRCIVVSQWNIKNRGSCNVVELYSNKYQQSITSFLLEQGLAREATFSILPMSSEFPESFVYSSFDLGPGSKEEVFVTHIINQGEIYCHLERNIDVIEKLEMKIVEETRKRTPGDSDAAVRNLCLAKYFDGLWYRGFVHAVQSAVHLGVFFVDYGNSVISEKSNVARISGGCADLLHTPMQALRFRLASVPREELYADVSQWLSETVLHRQLTARVLAPMEDGSFDVELFDGDASINEKVRELVASLLPKTKPLLSLPGQNKTNLGPLSTGTTSQTQRGGGVCAMERPEEERSVPAEPQETPEEPQASLHAGGESVPELVGKTDIPQLSSLPDIEVTEGFRTSCFMSHIDSLSSFFLQRADDEPAILKMVEDLNSDALRGSLRRVSPTSLQTGALVLAEYEEDGALYRSVVKHLEGNSVKVEFLDYGNSSVMEDRIFSIPEEFLSQPRFSIPCCLFDNKAYENEAAFTRAAMEKPLLFHFARHPGPQWEVVIVEGATGPSEPPVESKTHSEERGNDPAGLSGTDQSYHGFAAAATNPFEFCVLLEESLLVLKKVSVMLSNLPKQLLPLPEAHLLPGTCCLLKSSTKKKWCRAEVVHLGGTIVLLNLLDYGFYECTPRENAGQLRMLPAEMRNLPKVIHPCILRGVRPLGADGQWADEAAFCFQRCLYQKRLQIFFRERVSDSAWKVDMLADGVHVAKWLVDAQQAHYLDIVQEVR</sequence>
<feature type="region of interest" description="Disordered" evidence="1">
    <location>
        <begin position="1148"/>
        <end position="1171"/>
    </location>
</feature>
<reference evidence="3" key="3">
    <citation type="submission" date="2025-09" db="UniProtKB">
        <authorList>
            <consortium name="Ensembl"/>
        </authorList>
    </citation>
    <scope>IDENTIFICATION</scope>
</reference>
<evidence type="ECO:0000259" key="2">
    <source>
        <dbReference type="PROSITE" id="PS50304"/>
    </source>
</evidence>
<feature type="region of interest" description="Disordered" evidence="1">
    <location>
        <begin position="908"/>
        <end position="964"/>
    </location>
</feature>
<dbReference type="PANTHER" id="PTHR22948:SF74">
    <property type="entry name" value="SI:DKEYP-93D12.1"/>
    <property type="match status" value="1"/>
</dbReference>
<dbReference type="GeneTree" id="ENSGT00940000162581"/>
<accession>A0A3B5JVE6</accession>
<evidence type="ECO:0000313" key="3">
    <source>
        <dbReference type="Ensembl" id="ENSTRUP00000048508.2"/>
    </source>
</evidence>